<keyword evidence="7" id="KW-0406">Ion transport</keyword>
<organism evidence="11 12">
    <name type="scientific">Leptidea sinapis</name>
    <dbReference type="NCBI Taxonomy" id="189913"/>
    <lineage>
        <taxon>Eukaryota</taxon>
        <taxon>Metazoa</taxon>
        <taxon>Ecdysozoa</taxon>
        <taxon>Arthropoda</taxon>
        <taxon>Hexapoda</taxon>
        <taxon>Insecta</taxon>
        <taxon>Pterygota</taxon>
        <taxon>Neoptera</taxon>
        <taxon>Endopterygota</taxon>
        <taxon>Lepidoptera</taxon>
        <taxon>Glossata</taxon>
        <taxon>Ditrysia</taxon>
        <taxon>Papilionoidea</taxon>
        <taxon>Pieridae</taxon>
        <taxon>Dismorphiinae</taxon>
        <taxon>Leptidea</taxon>
    </lineage>
</organism>
<keyword evidence="12" id="KW-1185">Reference proteome</keyword>
<feature type="transmembrane region" description="Helical" evidence="10">
    <location>
        <begin position="89"/>
        <end position="110"/>
    </location>
</feature>
<sequence>MCYILDYLEDYKYKYKDRSAMESPSYLDPEYFEAAHARYMRGAEEYALQDPDEPPAEPADPAPEPIPAPLPEPSPAPIPEPPAQFKQHLTPIFVLTAIFGALFIILPLLVRKGPNKGIVQCSLMLTVACMYIFWVTVDR</sequence>
<comment type="similarity">
    <text evidence="2">Belongs to the V-ATPase e1/e2 subunit family.</text>
</comment>
<feature type="compositionally biased region" description="Pro residues" evidence="9">
    <location>
        <begin position="56"/>
        <end position="82"/>
    </location>
</feature>
<dbReference type="Pfam" id="PF05493">
    <property type="entry name" value="ATP_synt_H"/>
    <property type="match status" value="1"/>
</dbReference>
<evidence type="ECO:0000256" key="6">
    <source>
        <dbReference type="ARBA" id="ARBA00022989"/>
    </source>
</evidence>
<protein>
    <submittedName>
        <fullName evidence="11">Uncharacterized protein</fullName>
    </submittedName>
</protein>
<keyword evidence="5" id="KW-0375">Hydrogen ion transport</keyword>
<evidence type="ECO:0000256" key="10">
    <source>
        <dbReference type="SAM" id="Phobius"/>
    </source>
</evidence>
<keyword evidence="4 10" id="KW-0812">Transmembrane</keyword>
<evidence type="ECO:0000256" key="3">
    <source>
        <dbReference type="ARBA" id="ARBA00022448"/>
    </source>
</evidence>
<dbReference type="GO" id="GO:0033179">
    <property type="term" value="C:proton-transporting V-type ATPase, V0 domain"/>
    <property type="evidence" value="ECO:0007669"/>
    <property type="project" value="InterPro"/>
</dbReference>
<dbReference type="GO" id="GO:0046961">
    <property type="term" value="F:proton-transporting ATPase activity, rotational mechanism"/>
    <property type="evidence" value="ECO:0007669"/>
    <property type="project" value="InterPro"/>
</dbReference>
<gene>
    <name evidence="11" type="ORF">LSINAPIS_LOCUS14241</name>
</gene>
<dbReference type="Proteomes" id="UP000324832">
    <property type="component" value="Unassembled WGS sequence"/>
</dbReference>
<keyword evidence="8 10" id="KW-0472">Membrane</keyword>
<evidence type="ECO:0000313" key="11">
    <source>
        <dbReference type="EMBL" id="VVD04498.1"/>
    </source>
</evidence>
<evidence type="ECO:0000256" key="7">
    <source>
        <dbReference type="ARBA" id="ARBA00023065"/>
    </source>
</evidence>
<feature type="region of interest" description="Disordered" evidence="9">
    <location>
        <begin position="46"/>
        <end position="83"/>
    </location>
</feature>
<dbReference type="InterPro" id="IPR008389">
    <property type="entry name" value="ATPase_V0-cplx_e1/e2_su"/>
</dbReference>
<evidence type="ECO:0000256" key="5">
    <source>
        <dbReference type="ARBA" id="ARBA00022781"/>
    </source>
</evidence>
<comment type="subcellular location">
    <subcellularLocation>
        <location evidence="1">Membrane</location>
        <topology evidence="1">Multi-pass membrane protein</topology>
    </subcellularLocation>
</comment>
<keyword evidence="3" id="KW-0813">Transport</keyword>
<dbReference type="AlphaFoldDB" id="A0A5E4R5G7"/>
<evidence type="ECO:0000313" key="12">
    <source>
        <dbReference type="Proteomes" id="UP000324832"/>
    </source>
</evidence>
<evidence type="ECO:0000256" key="8">
    <source>
        <dbReference type="ARBA" id="ARBA00023136"/>
    </source>
</evidence>
<evidence type="ECO:0000256" key="9">
    <source>
        <dbReference type="SAM" id="MobiDB-lite"/>
    </source>
</evidence>
<evidence type="ECO:0000256" key="2">
    <source>
        <dbReference type="ARBA" id="ARBA00008328"/>
    </source>
</evidence>
<name>A0A5E4R5G7_9NEOP</name>
<proteinExistence type="inferred from homology"/>
<keyword evidence="6 10" id="KW-1133">Transmembrane helix</keyword>
<reference evidence="11 12" key="1">
    <citation type="submission" date="2017-07" db="EMBL/GenBank/DDBJ databases">
        <authorList>
            <person name="Talla V."/>
            <person name="Backstrom N."/>
        </authorList>
    </citation>
    <scope>NUCLEOTIDE SEQUENCE [LARGE SCALE GENOMIC DNA]</scope>
</reference>
<evidence type="ECO:0000256" key="1">
    <source>
        <dbReference type="ARBA" id="ARBA00004141"/>
    </source>
</evidence>
<dbReference type="EMBL" id="FZQP02006870">
    <property type="protein sequence ID" value="VVD04498.1"/>
    <property type="molecule type" value="Genomic_DNA"/>
</dbReference>
<feature type="transmembrane region" description="Helical" evidence="10">
    <location>
        <begin position="117"/>
        <end position="137"/>
    </location>
</feature>
<evidence type="ECO:0000256" key="4">
    <source>
        <dbReference type="ARBA" id="ARBA00022692"/>
    </source>
</evidence>
<accession>A0A5E4R5G7</accession>